<dbReference type="GO" id="GO:0032259">
    <property type="term" value="P:methylation"/>
    <property type="evidence" value="ECO:0007669"/>
    <property type="project" value="UniProtKB-KW"/>
</dbReference>
<dbReference type="RefSeq" id="WP_231953989.1">
    <property type="nucleotide sequence ID" value="NZ_CP036291.1"/>
</dbReference>
<organism evidence="2 3">
    <name type="scientific">Pirellulimonas nuda</name>
    <dbReference type="NCBI Taxonomy" id="2528009"/>
    <lineage>
        <taxon>Bacteria</taxon>
        <taxon>Pseudomonadati</taxon>
        <taxon>Planctomycetota</taxon>
        <taxon>Planctomycetia</taxon>
        <taxon>Pirellulales</taxon>
        <taxon>Lacipirellulaceae</taxon>
        <taxon>Pirellulimonas</taxon>
    </lineage>
</organism>
<dbReference type="PANTHER" id="PTHR33990:SF2">
    <property type="entry name" value="PHNB-LIKE DOMAIN-CONTAINING PROTEIN"/>
    <property type="match status" value="1"/>
</dbReference>
<dbReference type="PANTHER" id="PTHR33990">
    <property type="entry name" value="PROTEIN YJDN-RELATED"/>
    <property type="match status" value="1"/>
</dbReference>
<evidence type="ECO:0000259" key="1">
    <source>
        <dbReference type="Pfam" id="PF06983"/>
    </source>
</evidence>
<evidence type="ECO:0000313" key="2">
    <source>
        <dbReference type="EMBL" id="QDU90732.1"/>
    </source>
</evidence>
<dbReference type="EMBL" id="CP036291">
    <property type="protein sequence ID" value="QDU90732.1"/>
    <property type="molecule type" value="Genomic_DNA"/>
</dbReference>
<dbReference type="InterPro" id="IPR009725">
    <property type="entry name" value="3_dmu_93_MTrfase"/>
</dbReference>
<evidence type="ECO:0000313" key="3">
    <source>
        <dbReference type="Proteomes" id="UP000317429"/>
    </source>
</evidence>
<feature type="domain" description="PhnB-like" evidence="1">
    <location>
        <begin position="5"/>
        <end position="119"/>
    </location>
</feature>
<dbReference type="CDD" id="cd06588">
    <property type="entry name" value="PhnB_like"/>
    <property type="match status" value="1"/>
</dbReference>
<accession>A0A518DH19</accession>
<dbReference type="Pfam" id="PF06983">
    <property type="entry name" value="3-dmu-9_3-mt"/>
    <property type="match status" value="1"/>
</dbReference>
<keyword evidence="2" id="KW-0808">Transferase</keyword>
<dbReference type="KEGG" id="pnd:Pla175_41430"/>
<dbReference type="InterPro" id="IPR028973">
    <property type="entry name" value="PhnB-like"/>
</dbReference>
<name>A0A518DH19_9BACT</name>
<dbReference type="GO" id="GO:0008168">
    <property type="term" value="F:methyltransferase activity"/>
    <property type="evidence" value="ECO:0007669"/>
    <property type="project" value="UniProtKB-KW"/>
</dbReference>
<sequence>MSIPRITPCLIIDGKAEEATNFYVATFKNSKVHRVSRCGDAGPWPKGTVLVSAFELDGQQMLIINGGPPCEFTMAVSFSIDCKTQEEVDYFWDRLTADGGEPSMCGWLTDKYGVSWQVVPAVLPEMLADPDPAKSGRAMQAMMSMQKLDIAALQQAYDGP</sequence>
<dbReference type="PIRSF" id="PIRSF021700">
    <property type="entry name" value="3_dmu_93_MTrfase"/>
    <property type="match status" value="1"/>
</dbReference>
<keyword evidence="2" id="KW-0489">Methyltransferase</keyword>
<gene>
    <name evidence="2" type="ORF">Pla175_41430</name>
</gene>
<dbReference type="Proteomes" id="UP000317429">
    <property type="component" value="Chromosome"/>
</dbReference>
<dbReference type="InterPro" id="IPR029068">
    <property type="entry name" value="Glyas_Bleomycin-R_OHBP_Dase"/>
</dbReference>
<dbReference type="SUPFAM" id="SSF54593">
    <property type="entry name" value="Glyoxalase/Bleomycin resistance protein/Dihydroxybiphenyl dioxygenase"/>
    <property type="match status" value="1"/>
</dbReference>
<keyword evidence="3" id="KW-1185">Reference proteome</keyword>
<dbReference type="AlphaFoldDB" id="A0A518DH19"/>
<keyword evidence="2" id="KW-0830">Ubiquinone</keyword>
<dbReference type="Gene3D" id="3.10.180.10">
    <property type="entry name" value="2,3-Dihydroxybiphenyl 1,2-Dioxygenase, domain 1"/>
    <property type="match status" value="1"/>
</dbReference>
<protein>
    <submittedName>
        <fullName evidence="2">3-demethylubiquinone-9 3-methyltransferase</fullName>
    </submittedName>
</protein>
<proteinExistence type="predicted"/>
<reference evidence="2 3" key="1">
    <citation type="submission" date="2019-02" db="EMBL/GenBank/DDBJ databases">
        <title>Deep-cultivation of Planctomycetes and their phenomic and genomic characterization uncovers novel biology.</title>
        <authorList>
            <person name="Wiegand S."/>
            <person name="Jogler M."/>
            <person name="Boedeker C."/>
            <person name="Pinto D."/>
            <person name="Vollmers J."/>
            <person name="Rivas-Marin E."/>
            <person name="Kohn T."/>
            <person name="Peeters S.H."/>
            <person name="Heuer A."/>
            <person name="Rast P."/>
            <person name="Oberbeckmann S."/>
            <person name="Bunk B."/>
            <person name="Jeske O."/>
            <person name="Meyerdierks A."/>
            <person name="Storesund J.E."/>
            <person name="Kallscheuer N."/>
            <person name="Luecker S."/>
            <person name="Lage O.M."/>
            <person name="Pohl T."/>
            <person name="Merkel B.J."/>
            <person name="Hornburger P."/>
            <person name="Mueller R.-W."/>
            <person name="Bruemmer F."/>
            <person name="Labrenz M."/>
            <person name="Spormann A.M."/>
            <person name="Op den Camp H."/>
            <person name="Overmann J."/>
            <person name="Amann R."/>
            <person name="Jetten M.S.M."/>
            <person name="Mascher T."/>
            <person name="Medema M.H."/>
            <person name="Devos D.P."/>
            <person name="Kaster A.-K."/>
            <person name="Ovreas L."/>
            <person name="Rohde M."/>
            <person name="Galperin M.Y."/>
            <person name="Jogler C."/>
        </authorList>
    </citation>
    <scope>NUCLEOTIDE SEQUENCE [LARGE SCALE GENOMIC DNA]</scope>
    <source>
        <strain evidence="2 3">Pla175</strain>
    </source>
</reference>